<sequence>MPLNSKNNPKSSITISNEIVIKVSEEFVDLTGYYKEELLGKSYKELSTILKSDFCDKFGSVSDEIDIYIFTKSLESREVIISKKIDHEKMNILYFFYERENSRIENKLLYAEQLCLDNRYGIGIYSAPDLTLLKANEKYIYYMDEPFNMKENCIGKTIEEIAKDFKEDKIREKWTSVIKTGKTCYVKYFMSDRHGTGVTYFDSAIVPIYEDGKVKYYIENRIDVTDRIRNKMVIEAQAAEIERRDKKIEAIMDLADEQISIFDKSGRLIKISKVILELFQANKISNINDIKDEIIIFDVNKNKIEFEESKFSYIEKGKEINNYRVIIGARNFEKHVVISGKPIFDRKGNFERYVLIIDDITEEVQAKIIEEQKNKLEAIIRNMSEGLFTIDKEGNINILNSSAKDFFQNIESVNKISENLLKVKFYDSNDNIIKPEDMPSYRVLKGEKINEYRMTLKRNGLEYHFNVSGSPLYDEDGDIVKALLCTRNVTEQVNSNTIIKMQKKQLEAVIENISDAIYIADKEGKIILMNAEGRSLLSDYYAVKNAEDFNITKQAFDISGNEIHVENLSLKCALRGEKIKNKTIIIKRSDKELTIRVNSTPIYDTSGNLIMALACYHDITDLAEKEKIIVEKYRQLEVLKEEAEIANKIKSLFLDNMSHEIRTPMNGIFGTIQLLEKTPMSEEQSKYIKLLKNSGNKLLTIINNILDISKIEAGIHKLNDGKFALKKITDDIYTNLLESGNSKGLEIRYYFDPNAEFIAIGDELKLKQILDNLISNAVKFTEKGYISFRVTKVSSDNDYVKIKFTIADTGIGIDERFKSKIFGIFSQGDISVNKKYTGTGLGLSISKQLAMMMNGNISFESTLGEGSTFMFTCSFKKSDYYEKNIEVMNDNKISEDDKINNLWMNKAILCIETNSIDKEVMESIVERKGCKYIHAYNISEALKILKCNYVDLILIDMKLDELEDFEKIKEMRISRVKGKNIPIIGMSSYTIMENREILMNLGIDHCISKPFNVEEIYNIFEIYL</sequence>
<feature type="domain" description="Response regulatory" evidence="17">
    <location>
        <begin position="907"/>
        <end position="1024"/>
    </location>
</feature>
<keyword evidence="8" id="KW-0418">Kinase</keyword>
<comment type="catalytic activity">
    <reaction evidence="1">
        <text>ATP + protein L-histidine = ADP + protein N-phospho-L-histidine.</text>
        <dbReference type="EC" id="2.7.13.3"/>
    </reaction>
</comment>
<evidence type="ECO:0000259" key="16">
    <source>
        <dbReference type="PROSITE" id="PS50109"/>
    </source>
</evidence>
<evidence type="ECO:0000256" key="8">
    <source>
        <dbReference type="ARBA" id="ARBA00022777"/>
    </source>
</evidence>
<dbReference type="CDD" id="cd16922">
    <property type="entry name" value="HATPase_EvgS-ArcB-TorS-like"/>
    <property type="match status" value="1"/>
</dbReference>
<evidence type="ECO:0000256" key="6">
    <source>
        <dbReference type="ARBA" id="ARBA00022679"/>
    </source>
</evidence>
<comment type="function">
    <text evidence="11">May play the central regulatory role in sporulation. It may be an element of the effector pathway responsible for the activation of sporulation genes in response to nutritional stress. Spo0A may act in concert with spo0H (a sigma factor) to control the expression of some genes that are critical to the sporulation process.</text>
</comment>
<dbReference type="PROSITE" id="PS50113">
    <property type="entry name" value="PAC"/>
    <property type="match status" value="2"/>
</dbReference>
<keyword evidence="5 15" id="KW-0597">Phosphoprotein</keyword>
<dbReference type="GO" id="GO:0005524">
    <property type="term" value="F:ATP binding"/>
    <property type="evidence" value="ECO:0007669"/>
    <property type="project" value="UniProtKB-KW"/>
</dbReference>
<evidence type="ECO:0000256" key="9">
    <source>
        <dbReference type="ARBA" id="ARBA00022840"/>
    </source>
</evidence>
<name>A0AAE5H4I3_CLOBE</name>
<evidence type="ECO:0000259" key="18">
    <source>
        <dbReference type="PROSITE" id="PS50112"/>
    </source>
</evidence>
<feature type="domain" description="Histidine kinase" evidence="16">
    <location>
        <begin position="656"/>
        <end position="877"/>
    </location>
</feature>
<dbReference type="Gene3D" id="1.10.287.130">
    <property type="match status" value="1"/>
</dbReference>
<dbReference type="InterPro" id="IPR000700">
    <property type="entry name" value="PAS-assoc_C"/>
</dbReference>
<dbReference type="SUPFAM" id="SSF52172">
    <property type="entry name" value="CheY-like"/>
    <property type="match status" value="1"/>
</dbReference>
<dbReference type="FunFam" id="3.30.565.10:FF:000010">
    <property type="entry name" value="Sensor histidine kinase RcsC"/>
    <property type="match status" value="1"/>
</dbReference>
<feature type="modified residue" description="4-aspartylphosphate" evidence="15">
    <location>
        <position position="956"/>
    </location>
</feature>
<evidence type="ECO:0000256" key="10">
    <source>
        <dbReference type="ARBA" id="ARBA00023012"/>
    </source>
</evidence>
<reference evidence="20" key="1">
    <citation type="submission" date="2020-06" db="EMBL/GenBank/DDBJ databases">
        <title>Genomic insights into acetone-butanol-ethanol (ABE) fermentation by sequencing solventogenic clostridia strains.</title>
        <authorList>
            <person name="Brown S."/>
        </authorList>
    </citation>
    <scope>NUCLEOTIDE SEQUENCE</scope>
    <source>
        <strain evidence="20">DJ123</strain>
    </source>
</reference>
<dbReference type="InterPro" id="IPR001789">
    <property type="entry name" value="Sig_transdc_resp-reg_receiver"/>
</dbReference>
<accession>A0AAE5H4I3</accession>
<dbReference type="InterPro" id="IPR035965">
    <property type="entry name" value="PAS-like_dom_sf"/>
</dbReference>
<dbReference type="Gene3D" id="3.40.50.2300">
    <property type="match status" value="1"/>
</dbReference>
<dbReference type="SMART" id="SM00387">
    <property type="entry name" value="HATPase_c"/>
    <property type="match status" value="1"/>
</dbReference>
<evidence type="ECO:0000256" key="15">
    <source>
        <dbReference type="PROSITE-ProRule" id="PRU00169"/>
    </source>
</evidence>
<dbReference type="PROSITE" id="PS50109">
    <property type="entry name" value="HIS_KIN"/>
    <property type="match status" value="1"/>
</dbReference>
<organism evidence="20 21">
    <name type="scientific">Clostridium beijerinckii</name>
    <name type="common">Clostridium MP</name>
    <dbReference type="NCBI Taxonomy" id="1520"/>
    <lineage>
        <taxon>Bacteria</taxon>
        <taxon>Bacillati</taxon>
        <taxon>Bacillota</taxon>
        <taxon>Clostridia</taxon>
        <taxon>Eubacteriales</taxon>
        <taxon>Clostridiaceae</taxon>
        <taxon>Clostridium</taxon>
    </lineage>
</organism>
<dbReference type="SMART" id="SM00448">
    <property type="entry name" value="REC"/>
    <property type="match status" value="1"/>
</dbReference>
<dbReference type="InterPro" id="IPR003594">
    <property type="entry name" value="HATPase_dom"/>
</dbReference>
<evidence type="ECO:0000256" key="7">
    <source>
        <dbReference type="ARBA" id="ARBA00022741"/>
    </source>
</evidence>
<dbReference type="PROSITE" id="PS50112">
    <property type="entry name" value="PAS"/>
    <property type="match status" value="2"/>
</dbReference>
<dbReference type="Gene3D" id="3.30.450.20">
    <property type="entry name" value="PAS domain"/>
    <property type="match status" value="4"/>
</dbReference>
<dbReference type="SUPFAM" id="SSF55874">
    <property type="entry name" value="ATPase domain of HSP90 chaperone/DNA topoisomerase II/histidine kinase"/>
    <property type="match status" value="1"/>
</dbReference>
<dbReference type="Pfam" id="PF13426">
    <property type="entry name" value="PAS_9"/>
    <property type="match status" value="1"/>
</dbReference>
<dbReference type="GO" id="GO:0006355">
    <property type="term" value="P:regulation of DNA-templated transcription"/>
    <property type="evidence" value="ECO:0007669"/>
    <property type="project" value="InterPro"/>
</dbReference>
<evidence type="ECO:0000256" key="5">
    <source>
        <dbReference type="ARBA" id="ARBA00022553"/>
    </source>
</evidence>
<dbReference type="EC" id="2.7.13.3" evidence="3"/>
<evidence type="ECO:0000256" key="12">
    <source>
        <dbReference type="ARBA" id="ARBA00064003"/>
    </source>
</evidence>
<dbReference type="InterPro" id="IPR005467">
    <property type="entry name" value="His_kinase_dom"/>
</dbReference>
<evidence type="ECO:0000313" key="21">
    <source>
        <dbReference type="Proteomes" id="UP000822184"/>
    </source>
</evidence>
<keyword evidence="7" id="KW-0547">Nucleotide-binding</keyword>
<evidence type="ECO:0000256" key="14">
    <source>
        <dbReference type="ARBA" id="ARBA00074306"/>
    </source>
</evidence>
<evidence type="ECO:0000259" key="19">
    <source>
        <dbReference type="PROSITE" id="PS50113"/>
    </source>
</evidence>
<evidence type="ECO:0000256" key="3">
    <source>
        <dbReference type="ARBA" id="ARBA00012438"/>
    </source>
</evidence>
<comment type="similarity">
    <text evidence="2">In the N-terminal section; belongs to the phytochrome family.</text>
</comment>
<evidence type="ECO:0000256" key="1">
    <source>
        <dbReference type="ARBA" id="ARBA00000085"/>
    </source>
</evidence>
<dbReference type="PRINTS" id="PR00344">
    <property type="entry name" value="BCTRLSENSOR"/>
</dbReference>
<keyword evidence="9" id="KW-0067">ATP-binding</keyword>
<dbReference type="PANTHER" id="PTHR43047">
    <property type="entry name" value="TWO-COMPONENT HISTIDINE PROTEIN KINASE"/>
    <property type="match status" value="1"/>
</dbReference>
<evidence type="ECO:0000313" key="20">
    <source>
        <dbReference type="EMBL" id="NSB14294.1"/>
    </source>
</evidence>
<dbReference type="InterPro" id="IPR004358">
    <property type="entry name" value="Sig_transdc_His_kin-like_C"/>
</dbReference>
<dbReference type="Pfam" id="PF00512">
    <property type="entry name" value="HisKA"/>
    <property type="match status" value="1"/>
</dbReference>
<dbReference type="Gene3D" id="3.30.565.10">
    <property type="entry name" value="Histidine kinase-like ATPase, C-terminal domain"/>
    <property type="match status" value="1"/>
</dbReference>
<evidence type="ECO:0000256" key="13">
    <source>
        <dbReference type="ARBA" id="ARBA00068150"/>
    </source>
</evidence>
<dbReference type="SMART" id="SM00086">
    <property type="entry name" value="PAC"/>
    <property type="match status" value="4"/>
</dbReference>
<dbReference type="InterPro" id="IPR036097">
    <property type="entry name" value="HisK_dim/P_sf"/>
</dbReference>
<proteinExistence type="inferred from homology"/>
<protein>
    <recommendedName>
        <fullName evidence="14">Circadian input-output histidine kinase CikA</fullName>
        <ecNumber evidence="3">2.7.13.3</ecNumber>
    </recommendedName>
    <alternativeName>
        <fullName evidence="13">Sensory/regulatory protein RpfC</fullName>
    </alternativeName>
    <alternativeName>
        <fullName evidence="4">Stage 0 sporulation protein A homolog</fullName>
    </alternativeName>
</protein>
<keyword evidence="10" id="KW-0902">Two-component regulatory system</keyword>
<dbReference type="InterPro" id="IPR013767">
    <property type="entry name" value="PAS_fold"/>
</dbReference>
<dbReference type="InterPro" id="IPR003661">
    <property type="entry name" value="HisK_dim/P_dom"/>
</dbReference>
<evidence type="ECO:0000256" key="4">
    <source>
        <dbReference type="ARBA" id="ARBA00018672"/>
    </source>
</evidence>
<dbReference type="Pfam" id="PF02518">
    <property type="entry name" value="HATPase_c"/>
    <property type="match status" value="1"/>
</dbReference>
<feature type="domain" description="PAC" evidence="19">
    <location>
        <begin position="448"/>
        <end position="501"/>
    </location>
</feature>
<dbReference type="CDD" id="cd17546">
    <property type="entry name" value="REC_hyHK_CKI1_RcsC-like"/>
    <property type="match status" value="1"/>
</dbReference>
<comment type="caution">
    <text evidence="20">The sequence shown here is derived from an EMBL/GenBank/DDBJ whole genome shotgun (WGS) entry which is preliminary data.</text>
</comment>
<dbReference type="NCBIfam" id="TIGR00229">
    <property type="entry name" value="sensory_box"/>
    <property type="match status" value="1"/>
</dbReference>
<dbReference type="InterPro" id="IPR011006">
    <property type="entry name" value="CheY-like_superfamily"/>
</dbReference>
<dbReference type="CDD" id="cd00082">
    <property type="entry name" value="HisKA"/>
    <property type="match status" value="1"/>
</dbReference>
<evidence type="ECO:0000256" key="2">
    <source>
        <dbReference type="ARBA" id="ARBA00006402"/>
    </source>
</evidence>
<dbReference type="SUPFAM" id="SSF47384">
    <property type="entry name" value="Homodimeric domain of signal transducing histidine kinase"/>
    <property type="match status" value="1"/>
</dbReference>
<dbReference type="SUPFAM" id="SSF55785">
    <property type="entry name" value="PYP-like sensor domain (PAS domain)"/>
    <property type="match status" value="4"/>
</dbReference>
<dbReference type="Proteomes" id="UP000822184">
    <property type="component" value="Unassembled WGS sequence"/>
</dbReference>
<dbReference type="EMBL" id="JABTDW010000001">
    <property type="protein sequence ID" value="NSB14294.1"/>
    <property type="molecule type" value="Genomic_DNA"/>
</dbReference>
<dbReference type="Pfam" id="PF00072">
    <property type="entry name" value="Response_reg"/>
    <property type="match status" value="1"/>
</dbReference>
<dbReference type="AlphaFoldDB" id="A0AAE5H4I3"/>
<gene>
    <name evidence="20" type="ORF">BCD95_002553</name>
</gene>
<dbReference type="GO" id="GO:0000155">
    <property type="term" value="F:phosphorelay sensor kinase activity"/>
    <property type="evidence" value="ECO:0007669"/>
    <property type="project" value="InterPro"/>
</dbReference>
<dbReference type="InterPro" id="IPR036890">
    <property type="entry name" value="HATPase_C_sf"/>
</dbReference>
<dbReference type="RefSeq" id="WP_077856256.1">
    <property type="nucleotide sequence ID" value="NZ_JABTDW010000001.1"/>
</dbReference>
<dbReference type="PANTHER" id="PTHR43047:SF64">
    <property type="entry name" value="HISTIDINE KINASE CONTAINING CHEY-HOMOLOGOUS RECEIVER DOMAIN AND PAS DOMAIN-RELATED"/>
    <property type="match status" value="1"/>
</dbReference>
<dbReference type="Pfam" id="PF00989">
    <property type="entry name" value="PAS"/>
    <property type="match status" value="2"/>
</dbReference>
<evidence type="ECO:0000256" key="11">
    <source>
        <dbReference type="ARBA" id="ARBA00024867"/>
    </source>
</evidence>
<dbReference type="PROSITE" id="PS50110">
    <property type="entry name" value="RESPONSE_REGULATORY"/>
    <property type="match status" value="1"/>
</dbReference>
<keyword evidence="6" id="KW-0808">Transferase</keyword>
<dbReference type="InterPro" id="IPR001610">
    <property type="entry name" value="PAC"/>
</dbReference>
<feature type="domain" description="PAC" evidence="19">
    <location>
        <begin position="579"/>
        <end position="631"/>
    </location>
</feature>
<dbReference type="SMART" id="SM00388">
    <property type="entry name" value="HisKA"/>
    <property type="match status" value="1"/>
</dbReference>
<dbReference type="FunFam" id="1.10.287.130:FF:000002">
    <property type="entry name" value="Two-component osmosensing histidine kinase"/>
    <property type="match status" value="1"/>
</dbReference>
<evidence type="ECO:0000259" key="17">
    <source>
        <dbReference type="PROSITE" id="PS50110"/>
    </source>
</evidence>
<dbReference type="InterPro" id="IPR000014">
    <property type="entry name" value="PAS"/>
</dbReference>
<feature type="domain" description="PAS" evidence="18">
    <location>
        <begin position="20"/>
        <end position="53"/>
    </location>
</feature>
<comment type="subunit">
    <text evidence="12">At low DSF concentrations, interacts with RpfF.</text>
</comment>
<feature type="domain" description="PAS" evidence="18">
    <location>
        <begin position="502"/>
        <end position="538"/>
    </location>
</feature>